<sequence length="106" mass="11874">MLSKDTVNRYLTKTLGCKSFKRYNIILSDDSPFPLFCIPNEQVDRIWEKISGKSYANETIKKSQEIQVCGAISASGLSDLHIMPQSFPPTAHSYVSDILVGHPEII</sequence>
<gene>
    <name evidence="1" type="ORF">LSAA_7170</name>
</gene>
<evidence type="ECO:0000313" key="2">
    <source>
        <dbReference type="Proteomes" id="UP000675881"/>
    </source>
</evidence>
<keyword evidence="2" id="KW-1185">Reference proteome</keyword>
<dbReference type="Proteomes" id="UP000675881">
    <property type="component" value="Chromosome 3"/>
</dbReference>
<dbReference type="AlphaFoldDB" id="A0A7R8CQH2"/>
<proteinExistence type="predicted"/>
<reference evidence="1" key="1">
    <citation type="submission" date="2021-02" db="EMBL/GenBank/DDBJ databases">
        <authorList>
            <person name="Bekaert M."/>
        </authorList>
    </citation>
    <scope>NUCLEOTIDE SEQUENCE</scope>
    <source>
        <strain evidence="1">IoA-00</strain>
    </source>
</reference>
<protein>
    <submittedName>
        <fullName evidence="1">(salmon louse) hypothetical protein</fullName>
    </submittedName>
</protein>
<evidence type="ECO:0000313" key="1">
    <source>
        <dbReference type="EMBL" id="CAF2895309.1"/>
    </source>
</evidence>
<accession>A0A7R8CQH2</accession>
<name>A0A7R8CQH2_LEPSM</name>
<dbReference type="EMBL" id="HG994582">
    <property type="protein sequence ID" value="CAF2895309.1"/>
    <property type="molecule type" value="Genomic_DNA"/>
</dbReference>
<organism evidence="1 2">
    <name type="scientific">Lepeophtheirus salmonis</name>
    <name type="common">Salmon louse</name>
    <name type="synonym">Caligus salmonis</name>
    <dbReference type="NCBI Taxonomy" id="72036"/>
    <lineage>
        <taxon>Eukaryota</taxon>
        <taxon>Metazoa</taxon>
        <taxon>Ecdysozoa</taxon>
        <taxon>Arthropoda</taxon>
        <taxon>Crustacea</taxon>
        <taxon>Multicrustacea</taxon>
        <taxon>Hexanauplia</taxon>
        <taxon>Copepoda</taxon>
        <taxon>Siphonostomatoida</taxon>
        <taxon>Caligidae</taxon>
        <taxon>Lepeophtheirus</taxon>
    </lineage>
</organism>